<evidence type="ECO:0000313" key="2">
    <source>
        <dbReference type="EMBL" id="CAA2616452.1"/>
    </source>
</evidence>
<feature type="transmembrane region" description="Helical" evidence="1">
    <location>
        <begin position="305"/>
        <end position="335"/>
    </location>
</feature>
<protein>
    <submittedName>
        <fullName evidence="2">Uncharacterized protein</fullName>
    </submittedName>
</protein>
<evidence type="ECO:0000313" key="3">
    <source>
        <dbReference type="Proteomes" id="UP001189122"/>
    </source>
</evidence>
<feature type="transmembrane region" description="Helical" evidence="1">
    <location>
        <begin position="137"/>
        <end position="159"/>
    </location>
</feature>
<dbReference type="Proteomes" id="UP001189122">
    <property type="component" value="Unassembled WGS sequence"/>
</dbReference>
<keyword evidence="1" id="KW-0812">Transmembrane</keyword>
<dbReference type="EMBL" id="CACRZD030000002">
    <property type="protein sequence ID" value="CAA6656131.1"/>
    <property type="molecule type" value="Genomic_DNA"/>
</dbReference>
<keyword evidence="1" id="KW-0472">Membrane</keyword>
<feature type="transmembrane region" description="Helical" evidence="1">
    <location>
        <begin position="22"/>
        <end position="42"/>
    </location>
</feature>
<dbReference type="PANTHER" id="PTHR35307">
    <property type="entry name" value="PROTEIN, PUTATIVE-RELATED"/>
    <property type="match status" value="1"/>
</dbReference>
<name>A0A7I8IET3_SPIIN</name>
<accession>A0A7I8IET3</accession>
<evidence type="ECO:0000256" key="1">
    <source>
        <dbReference type="SAM" id="Phobius"/>
    </source>
</evidence>
<feature type="transmembrane region" description="Helical" evidence="1">
    <location>
        <begin position="105"/>
        <end position="131"/>
    </location>
</feature>
<reference evidence="2 3" key="1">
    <citation type="submission" date="2019-12" db="EMBL/GenBank/DDBJ databases">
        <authorList>
            <person name="Scholz U."/>
            <person name="Mascher M."/>
            <person name="Fiebig A."/>
        </authorList>
    </citation>
    <scope>NUCLEOTIDE SEQUENCE</scope>
</reference>
<dbReference type="EMBL" id="LR743589">
    <property type="protein sequence ID" value="CAA2616452.1"/>
    <property type="molecule type" value="Genomic_DNA"/>
</dbReference>
<keyword evidence="3" id="KW-1185">Reference proteome</keyword>
<proteinExistence type="predicted"/>
<organism evidence="2">
    <name type="scientific">Spirodela intermedia</name>
    <name type="common">Intermediate duckweed</name>
    <dbReference type="NCBI Taxonomy" id="51605"/>
    <lineage>
        <taxon>Eukaryota</taxon>
        <taxon>Viridiplantae</taxon>
        <taxon>Streptophyta</taxon>
        <taxon>Embryophyta</taxon>
        <taxon>Tracheophyta</taxon>
        <taxon>Spermatophyta</taxon>
        <taxon>Magnoliopsida</taxon>
        <taxon>Liliopsida</taxon>
        <taxon>Araceae</taxon>
        <taxon>Lemnoideae</taxon>
        <taxon>Spirodela</taxon>
    </lineage>
</organism>
<dbReference type="PANTHER" id="PTHR35307:SF3">
    <property type="entry name" value="DUF4220 DOMAIN-CONTAINING PROTEIN"/>
    <property type="match status" value="1"/>
</dbReference>
<keyword evidence="1" id="KW-1133">Transmembrane helix</keyword>
<dbReference type="AlphaFoldDB" id="A0A7I8IET3"/>
<gene>
    <name evidence="2" type="ORF">SI7747_02002671</name>
</gene>
<feature type="transmembrane region" description="Helical" evidence="1">
    <location>
        <begin position="180"/>
        <end position="206"/>
    </location>
</feature>
<sequence>MHGCRSDGTIDDSDFSNPLPWIGVYVALFSLVCAVLMGFDLAEGFRRRRHWFPCRAFSLNATTLTLLGIAAKFPLSKLTGAVLVCTAMGNIMSSLGVTDNIFSNTVALAILVITVVGNITTQLSTGVIYSFHLEHYIVLSFMLILLAITISSALIVSTTKEDLEKKYNTKLKMENDSPQYVLGRSANCTASGVFCLLGAVVLIQAVCRSFVPEFRSFCAGESDYEWSSVVVSISQMVTISVGTVAPAWRCLSAVRFRGRNIGGWSALSLEKYWFLMLNERRESRLKPWIDRRWFRKSGRTLRNSGLWLLIVMQAVVVVFCKVVALLSLLVGIGVWHICRMIRHPRTRLSLASSVCLVDKGRDEDFGADLGDSGGAASAARSPDGTHQTVFFKWLPKDRSLRRSSDVSQLLGAAAGDSGEHRVGYPGH</sequence>